<organism evidence="1 2">
    <name type="scientific">Arthrobacter phage StevieBAY</name>
    <dbReference type="NCBI Taxonomy" id="2725609"/>
    <lineage>
        <taxon>Viruses</taxon>
        <taxon>Duplodnaviria</taxon>
        <taxon>Heunggongvirae</taxon>
        <taxon>Uroviricota</taxon>
        <taxon>Caudoviricetes</taxon>
        <taxon>Berryhillviridae</taxon>
        <taxon>Marthavirus</taxon>
        <taxon>Marthavirus barretlemon</taxon>
    </lineage>
</organism>
<evidence type="ECO:0000313" key="2">
    <source>
        <dbReference type="Proteomes" id="UP000502042"/>
    </source>
</evidence>
<gene>
    <name evidence="1" type="primary">56</name>
    <name evidence="1" type="ORF">SEA_STEVIEBAY_56</name>
</gene>
<reference evidence="1 2" key="1">
    <citation type="submission" date="2020-04" db="EMBL/GenBank/DDBJ databases">
        <authorList>
            <person name="Mastropaolo M.D."/>
            <person name="Fallest-Strobl P."/>
            <person name="Kistler A.L."/>
            <person name="Garlena R.A."/>
            <person name="Russell D.A."/>
            <person name="Pope W.H."/>
            <person name="Jacobs-Sera D."/>
            <person name="Hatfull G.F."/>
        </authorList>
    </citation>
    <scope>NUCLEOTIDE SEQUENCE [LARGE SCALE GENOMIC DNA]</scope>
</reference>
<dbReference type="EMBL" id="MT310895">
    <property type="protein sequence ID" value="QJD53386.1"/>
    <property type="molecule type" value="Genomic_DNA"/>
</dbReference>
<dbReference type="Proteomes" id="UP000502042">
    <property type="component" value="Segment"/>
</dbReference>
<accession>A0A6M3T544</accession>
<sequence length="325" mass="35726">MKFTITTFDRDASYSSIGAGKTTEFRTTDTLGNATLAYIDYSEDGTQASVQLFDPSGPMRGTARYDMRDAKRAEGIVARHLAKQGYNETEQELEAPLDNEIVERAQNAARKLRKRFNGATGIESITAAVDYLGVIKISVVSNLGSFDQLFDGGAFVRTAELVREAERRISNVWGKLIDDEIKRGDAEYVAKYGHDKTTTHVKDGPAETLPIFCPRCGINKLDRVQPAFNARSRYAPVYICSPCGTHEALSPGGLDLWHDTQHALEALQRQQEKSATPPKVVINDIGLPDHVAAAYVATQWPDDARVITASYSQPRGVRSDGIVVD</sequence>
<evidence type="ECO:0000313" key="1">
    <source>
        <dbReference type="EMBL" id="QJD53386.1"/>
    </source>
</evidence>
<proteinExistence type="predicted"/>
<name>A0A6M3T544_9CAUD</name>
<protein>
    <submittedName>
        <fullName evidence="1">RNA polymerase sigma factor</fullName>
    </submittedName>
</protein>